<dbReference type="AlphaFoldDB" id="A0A3P7TKL1"/>
<proteinExistence type="predicted"/>
<accession>A0A3P7TKL1</accession>
<reference evidence="1 2" key="1">
    <citation type="submission" date="2018-11" db="EMBL/GenBank/DDBJ databases">
        <authorList>
            <consortium name="Pathogen Informatics"/>
        </authorList>
    </citation>
    <scope>NUCLEOTIDE SEQUENCE [LARGE SCALE GENOMIC DNA]</scope>
    <source>
        <strain evidence="1 2">MHpl1</strain>
    </source>
</reference>
<sequence>MLALRESLFISNKSKYPRRITRALMVSIKLDYSYQKPLTIPITIPYPVDDLEACELPDSFHQRTSTCLSPVWKCHSSLHHVVNSALHGRVCLSGTRIILKVKEPMLREFTPADPSWFQHGSGRS</sequence>
<organism evidence="1 2">
    <name type="scientific">Haemonchus placei</name>
    <name type="common">Barber's pole worm</name>
    <dbReference type="NCBI Taxonomy" id="6290"/>
    <lineage>
        <taxon>Eukaryota</taxon>
        <taxon>Metazoa</taxon>
        <taxon>Ecdysozoa</taxon>
        <taxon>Nematoda</taxon>
        <taxon>Chromadorea</taxon>
        <taxon>Rhabditida</taxon>
        <taxon>Rhabditina</taxon>
        <taxon>Rhabditomorpha</taxon>
        <taxon>Strongyloidea</taxon>
        <taxon>Trichostrongylidae</taxon>
        <taxon>Haemonchus</taxon>
    </lineage>
</organism>
<gene>
    <name evidence="1" type="ORF">HPLM_LOCUS1479</name>
</gene>
<name>A0A3P7TKL1_HAEPC</name>
<dbReference type="EMBL" id="UZAF01001970">
    <property type="protein sequence ID" value="VDO09737.1"/>
    <property type="molecule type" value="Genomic_DNA"/>
</dbReference>
<protein>
    <submittedName>
        <fullName evidence="1">Uncharacterized protein</fullName>
    </submittedName>
</protein>
<evidence type="ECO:0000313" key="2">
    <source>
        <dbReference type="Proteomes" id="UP000268014"/>
    </source>
</evidence>
<keyword evidence="2" id="KW-1185">Reference proteome</keyword>
<dbReference type="Proteomes" id="UP000268014">
    <property type="component" value="Unassembled WGS sequence"/>
</dbReference>
<evidence type="ECO:0000313" key="1">
    <source>
        <dbReference type="EMBL" id="VDO09737.1"/>
    </source>
</evidence>